<evidence type="ECO:0000256" key="8">
    <source>
        <dbReference type="SAM" id="MobiDB-lite"/>
    </source>
</evidence>
<protein>
    <recommendedName>
        <fullName evidence="9">DDE Tnp4 domain-containing protein</fullName>
    </recommendedName>
</protein>
<dbReference type="PANTHER" id="PTHR22930">
    <property type="match status" value="1"/>
</dbReference>
<dbReference type="EMBL" id="CM002876">
    <property type="protein sequence ID" value="KFK25477.1"/>
    <property type="molecule type" value="Genomic_DNA"/>
</dbReference>
<evidence type="ECO:0000256" key="2">
    <source>
        <dbReference type="ARBA" id="ARBA00004123"/>
    </source>
</evidence>
<dbReference type="OrthoDB" id="2668416at2759"/>
<gene>
    <name evidence="10" type="ordered locus">AALP_Aa8g119600</name>
</gene>
<keyword evidence="5" id="KW-0479">Metal-binding</keyword>
<comment type="cofactor">
    <cofactor evidence="1">
        <name>a divalent metal cation</name>
        <dbReference type="ChEBI" id="CHEBI:60240"/>
    </cofactor>
</comment>
<dbReference type="AlphaFoldDB" id="A0A087G6H5"/>
<evidence type="ECO:0000259" key="9">
    <source>
        <dbReference type="Pfam" id="PF13359"/>
    </source>
</evidence>
<proteinExistence type="inferred from homology"/>
<dbReference type="GO" id="GO:0005634">
    <property type="term" value="C:nucleus"/>
    <property type="evidence" value="ECO:0007669"/>
    <property type="project" value="UniProtKB-SubCell"/>
</dbReference>
<dbReference type="OMA" id="GAWWEEC"/>
<sequence length="490" mass="55212">MKTASAAVFRREINEDEEEEVCDDVFDSEVDSHQKTSKNLKGFFTSLLLMEEHEKQDQEARNVASRREMSDFQSNYRKRARTMSDYLSDLTEETNPKKSRISRAVASVSAAVEIEAESSEITGSGSGRGSGTGSGQQRRLWVKDRSRAWWEECSSIDYPDADFKNAFRMSKSTFELICDELNSAVAKEDTALRNAIPVRQRVAVCIWRLATGEPLRLVSKKFGLGISTCHKLVLEVCKAIKDVLMPKYLQWPDDESLRNIRETFETVSGISNVVGSMYTTHIPIIAPKISVAAYFNKRHTERNQKTSYSITIQAVVNPKGVFTDLCIGWPGSMPDDQVLEKSLLYQRANNGGLLKGLWVAGGPGHPLLDWVLVPYSQQNLTWTQHAFNEKMSELQRVSKEAFGRLKGRWACLQKRTEVKLQDLPTVLGACCVLHNICEMRDEKMDPELMVEVIDDEVLPENALRSVNAMKARDTISHNLLHHGLAGTSFI</sequence>
<feature type="compositionally biased region" description="Gly residues" evidence="8">
    <location>
        <begin position="124"/>
        <end position="134"/>
    </location>
</feature>
<comment type="subcellular location">
    <subcellularLocation>
        <location evidence="2">Nucleus</location>
    </subcellularLocation>
</comment>
<evidence type="ECO:0000256" key="3">
    <source>
        <dbReference type="ARBA" id="ARBA00006958"/>
    </source>
</evidence>
<accession>A0A087G6H5</accession>
<feature type="domain" description="DDE Tnp4" evidence="9">
    <location>
        <begin position="278"/>
        <end position="435"/>
    </location>
</feature>
<reference evidence="11" key="1">
    <citation type="journal article" date="2015" name="Nat. Plants">
        <title>Genome expansion of Arabis alpina linked with retrotransposition and reduced symmetric DNA methylation.</title>
        <authorList>
            <person name="Willing E.M."/>
            <person name="Rawat V."/>
            <person name="Mandakova T."/>
            <person name="Maumus F."/>
            <person name="James G.V."/>
            <person name="Nordstroem K.J."/>
            <person name="Becker C."/>
            <person name="Warthmann N."/>
            <person name="Chica C."/>
            <person name="Szarzynska B."/>
            <person name="Zytnicki M."/>
            <person name="Albani M.C."/>
            <person name="Kiefer C."/>
            <person name="Bergonzi S."/>
            <person name="Castaings L."/>
            <person name="Mateos J.L."/>
            <person name="Berns M.C."/>
            <person name="Bujdoso N."/>
            <person name="Piofczyk T."/>
            <person name="de Lorenzo L."/>
            <person name="Barrero-Sicilia C."/>
            <person name="Mateos I."/>
            <person name="Piednoel M."/>
            <person name="Hagmann J."/>
            <person name="Chen-Min-Tao R."/>
            <person name="Iglesias-Fernandez R."/>
            <person name="Schuster S.C."/>
            <person name="Alonso-Blanco C."/>
            <person name="Roudier F."/>
            <person name="Carbonero P."/>
            <person name="Paz-Ares J."/>
            <person name="Davis S.J."/>
            <person name="Pecinka A."/>
            <person name="Quesneville H."/>
            <person name="Colot V."/>
            <person name="Lysak M.A."/>
            <person name="Weigel D."/>
            <person name="Coupland G."/>
            <person name="Schneeberger K."/>
        </authorList>
    </citation>
    <scope>NUCLEOTIDE SEQUENCE [LARGE SCALE GENOMIC DNA]</scope>
    <source>
        <strain evidence="11">cv. Pajares</strain>
    </source>
</reference>
<dbReference type="Pfam" id="PF13359">
    <property type="entry name" value="DDE_Tnp_4"/>
    <property type="match status" value="1"/>
</dbReference>
<keyword evidence="11" id="KW-1185">Reference proteome</keyword>
<dbReference type="eggNOG" id="KOG4585">
    <property type="taxonomic scope" value="Eukaryota"/>
</dbReference>
<dbReference type="Gramene" id="KFK25477">
    <property type="protein sequence ID" value="KFK25477"/>
    <property type="gene ID" value="AALP_AA8G119600"/>
</dbReference>
<keyword evidence="4" id="KW-0540">Nuclease</keyword>
<dbReference type="InterPro" id="IPR045249">
    <property type="entry name" value="HARBI1-like"/>
</dbReference>
<feature type="region of interest" description="Disordered" evidence="8">
    <location>
        <begin position="117"/>
        <end position="139"/>
    </location>
</feature>
<keyword evidence="6" id="KW-0378">Hydrolase</keyword>
<dbReference type="PANTHER" id="PTHR22930:SF244">
    <property type="entry name" value="OS05G0593000 PROTEIN"/>
    <property type="match status" value="1"/>
</dbReference>
<evidence type="ECO:0000313" key="10">
    <source>
        <dbReference type="EMBL" id="KFK25477.1"/>
    </source>
</evidence>
<evidence type="ECO:0000256" key="5">
    <source>
        <dbReference type="ARBA" id="ARBA00022723"/>
    </source>
</evidence>
<dbReference type="GO" id="GO:0004518">
    <property type="term" value="F:nuclease activity"/>
    <property type="evidence" value="ECO:0007669"/>
    <property type="project" value="UniProtKB-KW"/>
</dbReference>
<name>A0A087G6H5_ARAAL</name>
<evidence type="ECO:0000256" key="1">
    <source>
        <dbReference type="ARBA" id="ARBA00001968"/>
    </source>
</evidence>
<organism evidence="10 11">
    <name type="scientific">Arabis alpina</name>
    <name type="common">Alpine rock-cress</name>
    <dbReference type="NCBI Taxonomy" id="50452"/>
    <lineage>
        <taxon>Eukaryota</taxon>
        <taxon>Viridiplantae</taxon>
        <taxon>Streptophyta</taxon>
        <taxon>Embryophyta</taxon>
        <taxon>Tracheophyta</taxon>
        <taxon>Spermatophyta</taxon>
        <taxon>Magnoliopsida</taxon>
        <taxon>eudicotyledons</taxon>
        <taxon>Gunneridae</taxon>
        <taxon>Pentapetalae</taxon>
        <taxon>rosids</taxon>
        <taxon>malvids</taxon>
        <taxon>Brassicales</taxon>
        <taxon>Brassicaceae</taxon>
        <taxon>Arabideae</taxon>
        <taxon>Arabis</taxon>
    </lineage>
</organism>
<dbReference type="Proteomes" id="UP000029120">
    <property type="component" value="Chromosome 8"/>
</dbReference>
<comment type="similarity">
    <text evidence="3">Belongs to the HARBI1 family.</text>
</comment>
<evidence type="ECO:0000256" key="7">
    <source>
        <dbReference type="ARBA" id="ARBA00023242"/>
    </source>
</evidence>
<dbReference type="GO" id="GO:0046872">
    <property type="term" value="F:metal ion binding"/>
    <property type="evidence" value="ECO:0007669"/>
    <property type="project" value="UniProtKB-KW"/>
</dbReference>
<dbReference type="GO" id="GO:0016787">
    <property type="term" value="F:hydrolase activity"/>
    <property type="evidence" value="ECO:0007669"/>
    <property type="project" value="UniProtKB-KW"/>
</dbReference>
<keyword evidence="7" id="KW-0539">Nucleus</keyword>
<evidence type="ECO:0000256" key="4">
    <source>
        <dbReference type="ARBA" id="ARBA00022722"/>
    </source>
</evidence>
<evidence type="ECO:0000256" key="6">
    <source>
        <dbReference type="ARBA" id="ARBA00022801"/>
    </source>
</evidence>
<dbReference type="InterPro" id="IPR027806">
    <property type="entry name" value="HARBI1_dom"/>
</dbReference>
<evidence type="ECO:0000313" key="11">
    <source>
        <dbReference type="Proteomes" id="UP000029120"/>
    </source>
</evidence>